<sequence>MPSSLIRRSPLPSTRSSESTLSSAYAYSVAYKSDPFCLNGVAVPGSYGAAITQQFDPCIPMNGQSNRLILFKKKHTTGPGDVAATSTLNGHATPPTFIGRSSDVIDPYEATSRMEAGGGFGARTIQTCKAESYVQRPNDYLVGWSFSPGSEYPFVDLNLDSWKVSTVAEELCEKNPVVWAQPDSKVSPKELAHYAIHDAGLRNATGLRNELPPGTSKVFAMAGEIFGSTKSQANSKDSIGRALGDSLASDRPSDARPAAQSVAPQQAGVAGDLSDVQCSPDEREPFKDLPKPVYPVRSLSRPKLHSLLPPKLARSITQESLETLNPKSGDSRESKARRRPADATDEHVPPQGSSTQVRSNIASIPTSITPQMILSSSHARAVLFAAKRRFTDETGQLMSAIPPKMLTLLENDQASTTIDMRRNESRCEASLDTCEPTDKHRTPTASRRRKAPAVVRHHTEVSERCRYCGPPPSLDVKIEEGHDPVDYHLMPFGGVCIDAFWPPHAHASSTTGRIVHGNDSASSVDVLGPLDLNNCDCKKMTGSASSRSIGISNASTYQGIKHERDCEDCASEEEFPQTKRLRIF</sequence>
<keyword evidence="3" id="KW-1185">Reference proteome</keyword>
<evidence type="ECO:0000256" key="1">
    <source>
        <dbReference type="SAM" id="MobiDB-lite"/>
    </source>
</evidence>
<gene>
    <name evidence="2" type="ORF">BD410DRAFT_835192</name>
</gene>
<feature type="compositionally biased region" description="Basic and acidic residues" evidence="1">
    <location>
        <begin position="329"/>
        <end position="348"/>
    </location>
</feature>
<feature type="compositionally biased region" description="Polar residues" evidence="1">
    <location>
        <begin position="315"/>
        <end position="328"/>
    </location>
</feature>
<feature type="region of interest" description="Disordered" evidence="1">
    <location>
        <begin position="429"/>
        <end position="456"/>
    </location>
</feature>
<protein>
    <submittedName>
        <fullName evidence="2">Uncharacterized protein</fullName>
    </submittedName>
</protein>
<evidence type="ECO:0000313" key="2">
    <source>
        <dbReference type="EMBL" id="TDL27924.1"/>
    </source>
</evidence>
<feature type="region of interest" description="Disordered" evidence="1">
    <location>
        <begin position="315"/>
        <end position="358"/>
    </location>
</feature>
<proteinExistence type="predicted"/>
<feature type="region of interest" description="Disordered" evidence="1">
    <location>
        <begin position="230"/>
        <end position="297"/>
    </location>
</feature>
<dbReference type="VEuPathDB" id="FungiDB:BD410DRAFT_835192"/>
<dbReference type="Proteomes" id="UP000294933">
    <property type="component" value="Unassembled WGS sequence"/>
</dbReference>
<accession>A0A4Y7QJU7</accession>
<dbReference type="AlphaFoldDB" id="A0A4Y7QJU7"/>
<feature type="compositionally biased region" description="Basic and acidic residues" evidence="1">
    <location>
        <begin position="280"/>
        <end position="290"/>
    </location>
</feature>
<name>A0A4Y7QJU7_9AGAM</name>
<organism evidence="2 3">
    <name type="scientific">Rickenella mellea</name>
    <dbReference type="NCBI Taxonomy" id="50990"/>
    <lineage>
        <taxon>Eukaryota</taxon>
        <taxon>Fungi</taxon>
        <taxon>Dikarya</taxon>
        <taxon>Basidiomycota</taxon>
        <taxon>Agaricomycotina</taxon>
        <taxon>Agaricomycetes</taxon>
        <taxon>Hymenochaetales</taxon>
        <taxon>Rickenellaceae</taxon>
        <taxon>Rickenella</taxon>
    </lineage>
</organism>
<evidence type="ECO:0000313" key="3">
    <source>
        <dbReference type="Proteomes" id="UP000294933"/>
    </source>
</evidence>
<reference evidence="2 3" key="1">
    <citation type="submission" date="2018-06" db="EMBL/GenBank/DDBJ databases">
        <title>A transcriptomic atlas of mushroom development highlights an independent origin of complex multicellularity.</title>
        <authorList>
            <consortium name="DOE Joint Genome Institute"/>
            <person name="Krizsan K."/>
            <person name="Almasi E."/>
            <person name="Merenyi Z."/>
            <person name="Sahu N."/>
            <person name="Viragh M."/>
            <person name="Koszo T."/>
            <person name="Mondo S."/>
            <person name="Kiss B."/>
            <person name="Balint B."/>
            <person name="Kues U."/>
            <person name="Barry K."/>
            <person name="Hegedus J.C."/>
            <person name="Henrissat B."/>
            <person name="Johnson J."/>
            <person name="Lipzen A."/>
            <person name="Ohm R."/>
            <person name="Nagy I."/>
            <person name="Pangilinan J."/>
            <person name="Yan J."/>
            <person name="Xiong Y."/>
            <person name="Grigoriev I.V."/>
            <person name="Hibbett D.S."/>
            <person name="Nagy L.G."/>
        </authorList>
    </citation>
    <scope>NUCLEOTIDE SEQUENCE [LARGE SCALE GENOMIC DNA]</scope>
    <source>
        <strain evidence="2 3">SZMC22713</strain>
    </source>
</reference>
<dbReference type="EMBL" id="ML170158">
    <property type="protein sequence ID" value="TDL27924.1"/>
    <property type="molecule type" value="Genomic_DNA"/>
</dbReference>